<keyword evidence="1" id="KW-0472">Membrane</keyword>
<evidence type="ECO:0000256" key="1">
    <source>
        <dbReference type="SAM" id="Phobius"/>
    </source>
</evidence>
<keyword evidence="1" id="KW-1133">Transmembrane helix</keyword>
<dbReference type="RefSeq" id="WP_377929344.1">
    <property type="nucleotide sequence ID" value="NZ_JBHUEM010000036.1"/>
</dbReference>
<dbReference type="EMBL" id="JBHUEM010000036">
    <property type="protein sequence ID" value="MFD1738129.1"/>
    <property type="molecule type" value="Genomic_DNA"/>
</dbReference>
<reference evidence="3" key="1">
    <citation type="journal article" date="2019" name="Int. J. Syst. Evol. Microbiol.">
        <title>The Global Catalogue of Microorganisms (GCM) 10K type strain sequencing project: providing services to taxonomists for standard genome sequencing and annotation.</title>
        <authorList>
            <consortium name="The Broad Institute Genomics Platform"/>
            <consortium name="The Broad Institute Genome Sequencing Center for Infectious Disease"/>
            <person name="Wu L."/>
            <person name="Ma J."/>
        </authorList>
    </citation>
    <scope>NUCLEOTIDE SEQUENCE [LARGE SCALE GENOMIC DNA]</scope>
    <source>
        <strain evidence="3">CCUG 49339</strain>
    </source>
</reference>
<protein>
    <submittedName>
        <fullName evidence="2">Uncharacterized protein</fullName>
    </submittedName>
</protein>
<accession>A0ABW4LTM2</accession>
<evidence type="ECO:0000313" key="2">
    <source>
        <dbReference type="EMBL" id="MFD1738129.1"/>
    </source>
</evidence>
<dbReference type="Proteomes" id="UP001597214">
    <property type="component" value="Unassembled WGS sequence"/>
</dbReference>
<comment type="caution">
    <text evidence="2">The sequence shown here is derived from an EMBL/GenBank/DDBJ whole genome shotgun (WGS) entry which is preliminary data.</text>
</comment>
<evidence type="ECO:0000313" key="3">
    <source>
        <dbReference type="Proteomes" id="UP001597214"/>
    </source>
</evidence>
<organism evidence="2 3">
    <name type="scientific">Bacillus salitolerans</name>
    <dbReference type="NCBI Taxonomy" id="1437434"/>
    <lineage>
        <taxon>Bacteria</taxon>
        <taxon>Bacillati</taxon>
        <taxon>Bacillota</taxon>
        <taxon>Bacilli</taxon>
        <taxon>Bacillales</taxon>
        <taxon>Bacillaceae</taxon>
        <taxon>Bacillus</taxon>
    </lineage>
</organism>
<sequence length="56" mass="6223">MTNEGNQKEEDKVKLNFRVGRSMGDHEYIAKNGLLKAMIPIVIIIIVVAIAVIKNS</sequence>
<gene>
    <name evidence="2" type="ORF">ACFSCX_16500</name>
</gene>
<keyword evidence="1" id="KW-0812">Transmembrane</keyword>
<proteinExistence type="predicted"/>
<keyword evidence="3" id="KW-1185">Reference proteome</keyword>
<name>A0ABW4LTM2_9BACI</name>
<feature type="transmembrane region" description="Helical" evidence="1">
    <location>
        <begin position="33"/>
        <end position="53"/>
    </location>
</feature>